<accession>A0A6G0YJI4</accession>
<dbReference type="AlphaFoldDB" id="A0A6G0YJI4"/>
<protein>
    <submittedName>
        <fullName evidence="1">Uncharacterized protein</fullName>
    </submittedName>
</protein>
<proteinExistence type="predicted"/>
<comment type="caution">
    <text evidence="1">The sequence shown here is derived from an EMBL/GenBank/DDBJ whole genome shotgun (WGS) entry which is preliminary data.</text>
</comment>
<keyword evidence="2" id="KW-1185">Reference proteome</keyword>
<dbReference type="EMBL" id="VUJU01003747">
    <property type="protein sequence ID" value="KAF0756835.1"/>
    <property type="molecule type" value="Genomic_DNA"/>
</dbReference>
<evidence type="ECO:0000313" key="1">
    <source>
        <dbReference type="EMBL" id="KAF0756835.1"/>
    </source>
</evidence>
<evidence type="ECO:0000313" key="2">
    <source>
        <dbReference type="Proteomes" id="UP000478052"/>
    </source>
</evidence>
<dbReference type="Proteomes" id="UP000478052">
    <property type="component" value="Unassembled WGS sequence"/>
</dbReference>
<gene>
    <name evidence="1" type="ORF">FWK35_00005276</name>
</gene>
<name>A0A6G0YJI4_APHCR</name>
<sequence>MNNLRGTQAGKKPKVDPSVVDKEVLKYKNEFFDGKNIAGVNAEVWRRIASSVSEGIQDVVTPGSIRIRVTRNGGNILTILGILPANKIDVKFPQTVKKNYGINTTTYYDTSSDDENNFNSNNYEKLHCEKRGYRTYNILTPYEWSNVIQQHFFLHTRLPCCLKFQKRPVVSFSGIVFLTIQGQRSECSSSFNGTIDSVPAADTRVIIKCVYSGNFNGDHFKKRRLMGAEKERALNALLSQRMDPSIYTRNQANFLMKEGDNIPAQIPNVNALRALKHRAASATRFHTDPIKALELMKDNSKFSTSIHGIGLNKFFIHFWSPLQLVT</sequence>
<organism evidence="1 2">
    <name type="scientific">Aphis craccivora</name>
    <name type="common">Cowpea aphid</name>
    <dbReference type="NCBI Taxonomy" id="307492"/>
    <lineage>
        <taxon>Eukaryota</taxon>
        <taxon>Metazoa</taxon>
        <taxon>Ecdysozoa</taxon>
        <taxon>Arthropoda</taxon>
        <taxon>Hexapoda</taxon>
        <taxon>Insecta</taxon>
        <taxon>Pterygota</taxon>
        <taxon>Neoptera</taxon>
        <taxon>Paraneoptera</taxon>
        <taxon>Hemiptera</taxon>
        <taxon>Sternorrhyncha</taxon>
        <taxon>Aphidomorpha</taxon>
        <taxon>Aphidoidea</taxon>
        <taxon>Aphididae</taxon>
        <taxon>Aphidini</taxon>
        <taxon>Aphis</taxon>
        <taxon>Aphis</taxon>
    </lineage>
</organism>
<reference evidence="1 2" key="1">
    <citation type="submission" date="2019-08" db="EMBL/GenBank/DDBJ databases">
        <title>Whole genome of Aphis craccivora.</title>
        <authorList>
            <person name="Voronova N.V."/>
            <person name="Shulinski R.S."/>
            <person name="Bandarenka Y.V."/>
            <person name="Zhorov D.G."/>
            <person name="Warner D."/>
        </authorList>
    </citation>
    <scope>NUCLEOTIDE SEQUENCE [LARGE SCALE GENOMIC DNA]</scope>
    <source>
        <strain evidence="1">180601</strain>
        <tissue evidence="1">Whole Body</tissue>
    </source>
</reference>
<dbReference type="OrthoDB" id="6643797at2759"/>